<sequence>MATAPSTGSSYLVFTDNQRRWLVEGIALNTILIPQIRPFVEQGINTEYNTLKTSHNIHVQSSRTRLKRWPATKFLRYENINGNDARPKLHGGKFHYSLFDCHVNSHVDFARLYVEKHMAKFTAFDDHCDASAVLSLLGGVPVFSAAASAAGDVRKARNDWAHCVFSKWDPAKFRKCFTEMEQLVKNLALPSVNERELLGELKDWETKGTRLCMNSPVDPALLQLVQVKVKSLQDVVDNMCRKFNQQKTKIQQELQNIAVTLNYMEKRLQRLEIGQQNLKSHVDDLKGCMQEKMEKLESGQQTTERRTVRNEDNIRHLREQVDDLAKSKEADVKRSYQGSPTIAIFPQKFVELIKRKYKGAVLCPFPWCEDELQLQLSKVFTRLKIVGKKKERARLTEETVSMTDAFRSHEECEVPRVVLIEGQPGIGKTTCCLKLAYDWSMECISAEACFPKVEILLMLNCHDMKTADIKEAIYDQLLPLDAEEKEKENFFCFIHHNQSRIVLVLDGLDELSETLYRRLLPLIKGRVFPSIYLILTARHELGMKVRRYCDTLLEIVGYTLEDANTYIEKYFSNHDHPSLAKKLIKNLRKNPQLRELTANPLNTALLCLICEDSLGKLPFNKTMLYNELVSCVLMRYAQKKGISLDRKDPIEVFTEQLNQLGELALEALLRDQLYFTTDKLQGQSTEFLDFGLLSREASASKIRPKLSYAFTHKTFQEYFAAFHLAQELLTDGKDKAALLSRLSPPDKYWSVWEFLITMASRKSGDVAVLLVSSLCASLQHKMPERFCYHNYLAEEEDSDVDDDSHDGNVDDDEDIDRDDPLDTDVDFDTDVNFDTDVDFDPSLIIETDHDIDLYNYHQYRIDPCVCEDRSFDWPKRLGSSILSGGIREVVLTKTIFLIAQCEEPKSELKDYQKKMAYELARCFPLDKLKVSHLYTQKDSLLGCSYIQVFSEYLKVHCQLTRLVWLAELDKAALVTIEHILRSSVKLTYLHLNNDLRSTSLTPVLRANRTLTHLNLRNAKIRNAGAEALEEVLRENCTLTHASLRDNEISHIGAEALARGLEFNKVLVHLDIRNNWIGNQGAVAFAKAFELNSTLKYFDVGIDYITPRELEYILDSGINAIAKSLRSNCSLTYLDVRGSIFSDSSAAALGEALRSNRTLSHLYLNSPLICSQLEKMGIQFGNLAAAAFKRALQSRDTKITHLNLSNTSITSSCAKILAEALHSNTTLIRLDLSENKIDSRGAEAIANGLKSNRTLTHLKLRVNQISDAGAVRFAQCLQSNRTLLYLDLIENGIKRSGAAAIAEALKSNWTLTHLQLGWNEMGDTGAMKFADTLLSNKTLIFVSLIYNEFSESGRNMLVEIEPLISSAVSIVGDNAICIIKENHDNHGSVKALREAYLGTHFEFNRVSKDQVQKALENINPNKSCGLDPGAPPKLHKNVAC</sequence>
<keyword evidence="6" id="KW-1185">Reference proteome</keyword>
<evidence type="ECO:0000256" key="1">
    <source>
        <dbReference type="ARBA" id="ARBA00022741"/>
    </source>
</evidence>
<dbReference type="Proteomes" id="UP000225706">
    <property type="component" value="Unassembled WGS sequence"/>
</dbReference>
<organism evidence="5 6">
    <name type="scientific">Stylophora pistillata</name>
    <name type="common">Smooth cauliflower coral</name>
    <dbReference type="NCBI Taxonomy" id="50429"/>
    <lineage>
        <taxon>Eukaryota</taxon>
        <taxon>Metazoa</taxon>
        <taxon>Cnidaria</taxon>
        <taxon>Anthozoa</taxon>
        <taxon>Hexacorallia</taxon>
        <taxon>Scleractinia</taxon>
        <taxon>Astrocoeniina</taxon>
        <taxon>Pocilloporidae</taxon>
        <taxon>Stylophora</taxon>
    </lineage>
</organism>
<dbReference type="PANTHER" id="PTHR46844">
    <property type="entry name" value="SLR5058 PROTEIN"/>
    <property type="match status" value="1"/>
</dbReference>
<feature type="domain" description="NACHT" evidence="4">
    <location>
        <begin position="416"/>
        <end position="538"/>
    </location>
</feature>
<gene>
    <name evidence="5" type="primary">Nlrc3</name>
    <name evidence="5" type="ORF">AWC38_SpisGene5502</name>
</gene>
<dbReference type="InterPro" id="IPR032675">
    <property type="entry name" value="LRR_dom_sf"/>
</dbReference>
<dbReference type="PANTHER" id="PTHR46844:SF1">
    <property type="entry name" value="SLR5058 PROTEIN"/>
    <property type="match status" value="1"/>
</dbReference>
<dbReference type="OrthoDB" id="120976at2759"/>
<accession>A0A2B4SMU7</accession>
<dbReference type="GO" id="GO:0005524">
    <property type="term" value="F:ATP binding"/>
    <property type="evidence" value="ECO:0007669"/>
    <property type="project" value="UniProtKB-KW"/>
</dbReference>
<dbReference type="SUPFAM" id="SSF52047">
    <property type="entry name" value="RNI-like"/>
    <property type="match status" value="2"/>
</dbReference>
<comment type="caution">
    <text evidence="5">The sequence shown here is derived from an EMBL/GenBank/DDBJ whole genome shotgun (WGS) entry which is preliminary data.</text>
</comment>
<feature type="region of interest" description="Disordered" evidence="3">
    <location>
        <begin position="798"/>
        <end position="821"/>
    </location>
</feature>
<evidence type="ECO:0000256" key="3">
    <source>
        <dbReference type="SAM" id="MobiDB-lite"/>
    </source>
</evidence>
<evidence type="ECO:0000259" key="4">
    <source>
        <dbReference type="PROSITE" id="PS50837"/>
    </source>
</evidence>
<proteinExistence type="predicted"/>
<name>A0A2B4SMU7_STYPI</name>
<dbReference type="Gene3D" id="3.80.10.10">
    <property type="entry name" value="Ribonuclease Inhibitor"/>
    <property type="match status" value="4"/>
</dbReference>
<dbReference type="PROSITE" id="PS50837">
    <property type="entry name" value="NACHT"/>
    <property type="match status" value="1"/>
</dbReference>
<reference evidence="6" key="1">
    <citation type="journal article" date="2017" name="bioRxiv">
        <title>Comparative analysis of the genomes of Stylophora pistillata and Acropora digitifera provides evidence for extensive differences between species of corals.</title>
        <authorList>
            <person name="Voolstra C.R."/>
            <person name="Li Y."/>
            <person name="Liew Y.J."/>
            <person name="Baumgarten S."/>
            <person name="Zoccola D."/>
            <person name="Flot J.-F."/>
            <person name="Tambutte S."/>
            <person name="Allemand D."/>
            <person name="Aranda M."/>
        </authorList>
    </citation>
    <scope>NUCLEOTIDE SEQUENCE [LARGE SCALE GENOMIC DNA]</scope>
</reference>
<evidence type="ECO:0000256" key="2">
    <source>
        <dbReference type="ARBA" id="ARBA00022840"/>
    </source>
</evidence>
<evidence type="ECO:0000313" key="6">
    <source>
        <dbReference type="Proteomes" id="UP000225706"/>
    </source>
</evidence>
<dbReference type="SMART" id="SM00368">
    <property type="entry name" value="LRR_RI"/>
    <property type="match status" value="9"/>
</dbReference>
<protein>
    <submittedName>
        <fullName evidence="5">Protein NLRC3</fullName>
    </submittedName>
</protein>
<keyword evidence="2" id="KW-0067">ATP-binding</keyword>
<evidence type="ECO:0000313" key="5">
    <source>
        <dbReference type="EMBL" id="PFX29735.1"/>
    </source>
</evidence>
<dbReference type="EMBL" id="LSMT01000061">
    <property type="protein sequence ID" value="PFX29735.1"/>
    <property type="molecule type" value="Genomic_DNA"/>
</dbReference>
<keyword evidence="1" id="KW-0547">Nucleotide-binding</keyword>
<dbReference type="Gene3D" id="3.40.50.300">
    <property type="entry name" value="P-loop containing nucleotide triphosphate hydrolases"/>
    <property type="match status" value="1"/>
</dbReference>
<dbReference type="InterPro" id="IPR027417">
    <property type="entry name" value="P-loop_NTPase"/>
</dbReference>
<dbReference type="SUPFAM" id="SSF52540">
    <property type="entry name" value="P-loop containing nucleoside triphosphate hydrolases"/>
    <property type="match status" value="1"/>
</dbReference>
<dbReference type="InterPro" id="IPR001611">
    <property type="entry name" value="Leu-rich_rpt"/>
</dbReference>
<dbReference type="InterPro" id="IPR007111">
    <property type="entry name" value="NACHT_NTPase"/>
</dbReference>
<dbReference type="Pfam" id="PF13516">
    <property type="entry name" value="LRR_6"/>
    <property type="match status" value="7"/>
</dbReference>
<dbReference type="Pfam" id="PF05729">
    <property type="entry name" value="NACHT"/>
    <property type="match status" value="1"/>
</dbReference>